<proteinExistence type="predicted"/>
<dbReference type="SUPFAM" id="SSF49899">
    <property type="entry name" value="Concanavalin A-like lectins/glucanases"/>
    <property type="match status" value="1"/>
</dbReference>
<evidence type="ECO:0000313" key="3">
    <source>
        <dbReference type="Proteomes" id="UP000266841"/>
    </source>
</evidence>
<dbReference type="Gene3D" id="2.60.120.920">
    <property type="match status" value="1"/>
</dbReference>
<accession>K0RPL2</accession>
<dbReference type="Proteomes" id="UP000266841">
    <property type="component" value="Unassembled WGS sequence"/>
</dbReference>
<organism evidence="2 3">
    <name type="scientific">Thalassiosira oceanica</name>
    <name type="common">Marine diatom</name>
    <dbReference type="NCBI Taxonomy" id="159749"/>
    <lineage>
        <taxon>Eukaryota</taxon>
        <taxon>Sar</taxon>
        <taxon>Stramenopiles</taxon>
        <taxon>Ochrophyta</taxon>
        <taxon>Bacillariophyta</taxon>
        <taxon>Coscinodiscophyceae</taxon>
        <taxon>Thalassiosirophycidae</taxon>
        <taxon>Thalassiosirales</taxon>
        <taxon>Thalassiosiraceae</taxon>
        <taxon>Thalassiosira</taxon>
    </lineage>
</organism>
<dbReference type="InterPro" id="IPR043136">
    <property type="entry name" value="B30.2/SPRY_sf"/>
</dbReference>
<evidence type="ECO:0008006" key="4">
    <source>
        <dbReference type="Google" id="ProtNLM"/>
    </source>
</evidence>
<dbReference type="AlphaFoldDB" id="K0RPL2"/>
<keyword evidence="3" id="KW-1185">Reference proteome</keyword>
<dbReference type="InterPro" id="IPR013320">
    <property type="entry name" value="ConA-like_dom_sf"/>
</dbReference>
<evidence type="ECO:0000256" key="1">
    <source>
        <dbReference type="SAM" id="MobiDB-lite"/>
    </source>
</evidence>
<dbReference type="OrthoDB" id="2967263at2759"/>
<evidence type="ECO:0000313" key="2">
    <source>
        <dbReference type="EMBL" id="EJK50836.1"/>
    </source>
</evidence>
<sequence>MADDRSSKRPRTTSGASEKSTCDDARIVALESENHALRQQILRSDAENGRLRQQLQCQGDHEVLPVVTIRPTVDLSRLDTGLVTHIVSFLGTSFELHNLALTCKSFGWQQPATGLDLSLVEEVARQVVCSGRNDVDGARTLSPCVRGTTTWLSVLRESEHPLKFDTLLGCGIEHINERKTSVRTGDIVIDDIFTVGAEIVTAVASNYVMESGIHYAEFHIAAGDPFICIVRPMPNLDQSRYANDNFSFFAVSLCDDFLAERTVEWGTGNVHVCGYYCKNGQMSWTNWDGGEQFGVDWEGMEGCETGDTVGMLLNLDEGTLAVYSNNRRLGVMKDGLSGSYCWCTTSVGESALAIERCHPPLA</sequence>
<comment type="caution">
    <text evidence="2">The sequence shown here is derived from an EMBL/GenBank/DDBJ whole genome shotgun (WGS) entry which is preliminary data.</text>
</comment>
<gene>
    <name evidence="2" type="ORF">THAOC_30060</name>
</gene>
<protein>
    <recommendedName>
        <fullName evidence="4">B30.2/SPRY domain-containing protein</fullName>
    </recommendedName>
</protein>
<name>K0RPL2_THAOC</name>
<feature type="region of interest" description="Disordered" evidence="1">
    <location>
        <begin position="1"/>
        <end position="21"/>
    </location>
</feature>
<reference evidence="2 3" key="1">
    <citation type="journal article" date="2012" name="Genome Biol.">
        <title>Genome and low-iron response of an oceanic diatom adapted to chronic iron limitation.</title>
        <authorList>
            <person name="Lommer M."/>
            <person name="Specht M."/>
            <person name="Roy A.S."/>
            <person name="Kraemer L."/>
            <person name="Andreson R."/>
            <person name="Gutowska M.A."/>
            <person name="Wolf J."/>
            <person name="Bergner S.V."/>
            <person name="Schilhabel M.B."/>
            <person name="Klostermeier U.C."/>
            <person name="Beiko R.G."/>
            <person name="Rosenstiel P."/>
            <person name="Hippler M."/>
            <person name="Laroche J."/>
        </authorList>
    </citation>
    <scope>NUCLEOTIDE SEQUENCE [LARGE SCALE GENOMIC DNA]</scope>
    <source>
        <strain evidence="2 3">CCMP1005</strain>
    </source>
</reference>
<dbReference type="EMBL" id="AGNL01042865">
    <property type="protein sequence ID" value="EJK50836.1"/>
    <property type="molecule type" value="Genomic_DNA"/>
</dbReference>